<dbReference type="Ensembl" id="ENSSSUT00005031783.1">
    <property type="protein sequence ID" value="ENSSSUP00005027824.1"/>
    <property type="gene ID" value="ENSSSUG00005017992.1"/>
</dbReference>
<dbReference type="FunFam" id="3.30.2040.10:FF:000001">
    <property type="entry name" value="D-glutamate cyclase, mitochondrial"/>
    <property type="match status" value="1"/>
</dbReference>
<organism evidence="4 5">
    <name type="scientific">Suricata suricatta</name>
    <name type="common">Meerkat</name>
    <dbReference type="NCBI Taxonomy" id="37032"/>
    <lineage>
        <taxon>Eukaryota</taxon>
        <taxon>Metazoa</taxon>
        <taxon>Chordata</taxon>
        <taxon>Craniata</taxon>
        <taxon>Vertebrata</taxon>
        <taxon>Euteleostomi</taxon>
        <taxon>Mammalia</taxon>
        <taxon>Eutheria</taxon>
        <taxon>Laurasiatheria</taxon>
        <taxon>Carnivora</taxon>
        <taxon>Feliformia</taxon>
        <taxon>Herpestidae</taxon>
        <taxon>Suricata</taxon>
    </lineage>
</organism>
<dbReference type="SUPFAM" id="SSF160920">
    <property type="entry name" value="PSTPO5379-like"/>
    <property type="match status" value="1"/>
</dbReference>
<reference evidence="4 5" key="1">
    <citation type="submission" date="2019-05" db="EMBL/GenBank/DDBJ databases">
        <title>A Chromosome-scale Meerkat (S. suricatta) Genome Assembly.</title>
        <authorList>
            <person name="Dudchenko O."/>
            <person name="Lieberman Aiden E."/>
            <person name="Tung J."/>
            <person name="Barreiro L.B."/>
            <person name="Clutton-Brock T.H."/>
        </authorList>
    </citation>
    <scope>NUCLEOTIDE SEQUENCE [LARGE SCALE GENOMIC DNA]</scope>
</reference>
<dbReference type="InterPro" id="IPR025504">
    <property type="entry name" value="GLUCM_C"/>
</dbReference>
<dbReference type="PANTHER" id="PTHR32022">
    <property type="entry name" value="D-GLUTAMATE CYCLASE, MITOCHONDRIAL"/>
    <property type="match status" value="1"/>
</dbReference>
<keyword evidence="5" id="KW-1185">Reference proteome</keyword>
<evidence type="ECO:0000313" key="5">
    <source>
        <dbReference type="Proteomes" id="UP000472268"/>
    </source>
</evidence>
<dbReference type="OMA" id="THSEMIN"/>
<dbReference type="Gene3D" id="3.90.1640.20">
    <property type="entry name" value="TON_0340"/>
    <property type="match status" value="1"/>
</dbReference>
<dbReference type="InterPro" id="IPR009906">
    <property type="entry name" value="D-Glu_cyclase"/>
</dbReference>
<reference evidence="4" key="3">
    <citation type="submission" date="2025-09" db="UniProtKB">
        <authorList>
            <consortium name="Ensembl"/>
        </authorList>
    </citation>
    <scope>IDENTIFICATION</scope>
</reference>
<evidence type="ECO:0000256" key="1">
    <source>
        <dbReference type="ARBA" id="ARBA00007896"/>
    </source>
</evidence>
<dbReference type="Gene3D" id="3.30.2040.10">
    <property type="entry name" value="PSTPO5379-like domain"/>
    <property type="match status" value="1"/>
</dbReference>
<evidence type="ECO:0000259" key="3">
    <source>
        <dbReference type="Pfam" id="PF14336"/>
    </source>
</evidence>
<dbReference type="Proteomes" id="UP000472268">
    <property type="component" value="Chromosome 9"/>
</dbReference>
<reference evidence="4" key="2">
    <citation type="submission" date="2025-08" db="UniProtKB">
        <authorList>
            <consortium name="Ensembl"/>
        </authorList>
    </citation>
    <scope>IDENTIFICATION</scope>
</reference>
<dbReference type="PANTHER" id="PTHR32022:SF10">
    <property type="entry name" value="D-GLUTAMATE CYCLASE, MITOCHONDRIAL"/>
    <property type="match status" value="1"/>
</dbReference>
<protein>
    <submittedName>
        <fullName evidence="4">D-glutamate cyclase</fullName>
    </submittedName>
</protein>
<dbReference type="Pfam" id="PF14336">
    <property type="entry name" value="GLUCM-like_C"/>
    <property type="match status" value="1"/>
</dbReference>
<keyword evidence="2" id="KW-0456">Lyase</keyword>
<dbReference type="InterPro" id="IPR038021">
    <property type="entry name" value="Putative_hydro-lyase"/>
</dbReference>
<proteinExistence type="inferred from homology"/>
<evidence type="ECO:0000256" key="2">
    <source>
        <dbReference type="ARBA" id="ARBA00023239"/>
    </source>
</evidence>
<name>A0A673UTG2_SURSU</name>
<comment type="similarity">
    <text evidence="1">Belongs to the D-glutamate cyclase family.</text>
</comment>
<sequence>MVAFLMDCSFSPEAVLETVGLPRRASSGHGHVGAYKTTVPCATIADFCCHLVVTMRPIPKDKLEGLVRACGSMGNKGHPIHIGDPELLGIKDLSRPDYGEPVACQPGDIPVFWPSPVTSLEAVSSCRAPLAFTSAPGCTVMTNLKITEAPARPPTPEGIPEVHHISQGPLHYSIASASAVRKIRELETIIAVDPGHRGIGHLLCKDELLRASLSLSHARSVLITTGFPTHFNHEPPEETDGPPGAIALAAFLQALEKEVSAIVDLRALSLFKELVEEAVEQGVGDGGNELGMGKVKEAVKKHIRNGDVIACDVEADFAIIAGVSNWGGYALACALYILNSCEVHRRYLRKAVGPSGAPGEQSWAEALPSVAKEEKMLAILVRHEVRSGVSGNVGMEVDGLPFHGTHAQMVQKLVDVTTTCV</sequence>
<dbReference type="GO" id="GO:0006536">
    <property type="term" value="P:glutamate metabolic process"/>
    <property type="evidence" value="ECO:0007669"/>
    <property type="project" value="TreeGrafter"/>
</dbReference>
<gene>
    <name evidence="4" type="primary">DGLUCY</name>
</gene>
<dbReference type="Pfam" id="PF07286">
    <property type="entry name" value="D-Glu_cyclase"/>
    <property type="match status" value="1"/>
</dbReference>
<accession>A0A673UTG2</accession>
<dbReference type="GO" id="GO:0047820">
    <property type="term" value="F:D-glutamate cyclase activity"/>
    <property type="evidence" value="ECO:0007669"/>
    <property type="project" value="TreeGrafter"/>
</dbReference>
<evidence type="ECO:0000313" key="4">
    <source>
        <dbReference type="Ensembl" id="ENSSSUP00005027824.1"/>
    </source>
</evidence>
<feature type="domain" description="D-glutamate cyclase-like C-terminal" evidence="3">
    <location>
        <begin position="282"/>
        <end position="413"/>
    </location>
</feature>
<dbReference type="AlphaFoldDB" id="A0A673UTG2"/>